<sequence length="267" mass="28432">MNLNDMFGLNGRIALVTGGSRGIGKMIVEGYLAAGCARVYISARKTAQIEEAVADFETRYPGKVIGLPVDLSTVEGCRALAKELEAREEKLDILVNNAGAAWGEPFENFPEAGWDKVMDINVKSPFFLTQALHNLLKAAGTPAQPAKVINIGSIDGMRLNPWETYSYHASKAAILYLTKRMAARLVQDNIIVTAIAPGAFQSDMNKAARDHGDAVAKSIPTKRIGVPEDMAGAAIFLASKAGDYVVGETIAVDGGLVHGDLKTSIDA</sequence>
<accession>A0A142VYM3</accession>
<dbReference type="AlphaFoldDB" id="A0A142VYM3"/>
<comment type="similarity">
    <text evidence="1">Belongs to the short-chain dehydrogenases/reductases (SDR) family.</text>
</comment>
<dbReference type="GO" id="GO:0008709">
    <property type="term" value="F:cholate 7-alpha-dehydrogenase (NAD+) activity"/>
    <property type="evidence" value="ECO:0007669"/>
    <property type="project" value="TreeGrafter"/>
</dbReference>
<dbReference type="RefSeq" id="WP_062901663.1">
    <property type="nucleotide sequence ID" value="NZ_CP013342.1"/>
</dbReference>
<reference evidence="5" key="1">
    <citation type="submission" date="2015-11" db="EMBL/GenBank/DDBJ databases">
        <title>Complete genome sequence of a polyethylene glycol-degrading strain Sphingopyxis terrae strain 203-1 (NBRC 15098).</title>
        <authorList>
            <person name="Yoshiyuki O."/>
            <person name="Shouta N."/>
            <person name="Nagata Y."/>
            <person name="Numata M."/>
            <person name="Tsuchikane K."/>
            <person name="Hosoyama A."/>
            <person name="Yamazoe A."/>
            <person name="Tsuda M."/>
            <person name="Fujita N."/>
            <person name="Kawai F."/>
        </authorList>
    </citation>
    <scope>NUCLEOTIDE SEQUENCE [LARGE SCALE GENOMIC DNA]</scope>
    <source>
        <strain evidence="5">203-1</strain>
    </source>
</reference>
<dbReference type="PRINTS" id="PR00080">
    <property type="entry name" value="SDRFAMILY"/>
</dbReference>
<evidence type="ECO:0000256" key="2">
    <source>
        <dbReference type="ARBA" id="ARBA00022857"/>
    </source>
</evidence>
<dbReference type="InterPro" id="IPR002347">
    <property type="entry name" value="SDR_fam"/>
</dbReference>
<dbReference type="FunFam" id="3.40.50.720:FF:000084">
    <property type="entry name" value="Short-chain dehydrogenase reductase"/>
    <property type="match status" value="1"/>
</dbReference>
<name>A0A142VYM3_9SPHN</name>
<reference evidence="4 5" key="2">
    <citation type="journal article" date="2016" name="Genome Announc.">
        <title>Complete Genome Sequence of Sphingopyxis terrae Strain 203-1 (NBRC 111660), a Polyethylene Glycol Degrader.</title>
        <authorList>
            <person name="Ohtsubo Y."/>
            <person name="Nonoyama S."/>
            <person name="Nagata Y."/>
            <person name="Numata M."/>
            <person name="Tsuchikane K."/>
            <person name="Hosoyama A."/>
            <person name="Yamazoe A."/>
            <person name="Tsuda M."/>
            <person name="Fujita N."/>
            <person name="Kawai F."/>
        </authorList>
    </citation>
    <scope>NUCLEOTIDE SEQUENCE [LARGE SCALE GENOMIC DNA]</scope>
    <source>
        <strain evidence="4 5">203-1</strain>
    </source>
</reference>
<dbReference type="Pfam" id="PF13561">
    <property type="entry name" value="adh_short_C2"/>
    <property type="match status" value="1"/>
</dbReference>
<dbReference type="InterPro" id="IPR036291">
    <property type="entry name" value="NAD(P)-bd_dom_sf"/>
</dbReference>
<keyword evidence="2" id="KW-0521">NADP</keyword>
<evidence type="ECO:0000256" key="1">
    <source>
        <dbReference type="ARBA" id="ARBA00006484"/>
    </source>
</evidence>
<protein>
    <submittedName>
        <fullName evidence="4">3-oxoacyl-ACP reductase</fullName>
    </submittedName>
</protein>
<dbReference type="PANTHER" id="PTHR43618:SF8">
    <property type="entry name" value="7ALPHA-HYDROXYSTEROID DEHYDROGENASE"/>
    <property type="match status" value="1"/>
</dbReference>
<proteinExistence type="inferred from homology"/>
<dbReference type="Proteomes" id="UP000076234">
    <property type="component" value="Chromosome"/>
</dbReference>
<evidence type="ECO:0000313" key="4">
    <source>
        <dbReference type="EMBL" id="AMU94913.1"/>
    </source>
</evidence>
<dbReference type="STRING" id="1219058.AOA14_09885"/>
<gene>
    <name evidence="4" type="ORF">AOA14_09885</name>
</gene>
<keyword evidence="3" id="KW-0560">Oxidoreductase</keyword>
<dbReference type="EMBL" id="CP013342">
    <property type="protein sequence ID" value="AMU94913.1"/>
    <property type="molecule type" value="Genomic_DNA"/>
</dbReference>
<dbReference type="GO" id="GO:0005829">
    <property type="term" value="C:cytosol"/>
    <property type="evidence" value="ECO:0007669"/>
    <property type="project" value="TreeGrafter"/>
</dbReference>
<dbReference type="SUPFAM" id="SSF51735">
    <property type="entry name" value="NAD(P)-binding Rossmann-fold domains"/>
    <property type="match status" value="1"/>
</dbReference>
<dbReference type="InterPro" id="IPR052178">
    <property type="entry name" value="Sec_Metab_Biosynth_SDR"/>
</dbReference>
<dbReference type="PRINTS" id="PR00081">
    <property type="entry name" value="GDHRDH"/>
</dbReference>
<dbReference type="PANTHER" id="PTHR43618">
    <property type="entry name" value="7-ALPHA-HYDROXYSTEROID DEHYDROGENASE"/>
    <property type="match status" value="1"/>
</dbReference>
<evidence type="ECO:0000313" key="5">
    <source>
        <dbReference type="Proteomes" id="UP000076234"/>
    </source>
</evidence>
<organism evidence="4 5">
    <name type="scientific">Sphingopyxis terrae subsp. terrae NBRC 15098</name>
    <dbReference type="NCBI Taxonomy" id="1219058"/>
    <lineage>
        <taxon>Bacteria</taxon>
        <taxon>Pseudomonadati</taxon>
        <taxon>Pseudomonadota</taxon>
        <taxon>Alphaproteobacteria</taxon>
        <taxon>Sphingomonadales</taxon>
        <taxon>Sphingomonadaceae</taxon>
        <taxon>Sphingopyxis</taxon>
    </lineage>
</organism>
<dbReference type="Gene3D" id="3.40.50.720">
    <property type="entry name" value="NAD(P)-binding Rossmann-like Domain"/>
    <property type="match status" value="1"/>
</dbReference>
<dbReference type="KEGG" id="ster:AOA14_09885"/>
<evidence type="ECO:0000256" key="3">
    <source>
        <dbReference type="ARBA" id="ARBA00023002"/>
    </source>
</evidence>